<comment type="caution">
    <text evidence="4">The sequence shown here is derived from an EMBL/GenBank/DDBJ whole genome shotgun (WGS) entry which is preliminary data.</text>
</comment>
<accession>A0A366L7X9</accession>
<keyword evidence="2" id="KW-0813">Transport</keyword>
<dbReference type="OrthoDB" id="9768177at2"/>
<dbReference type="AlphaFoldDB" id="A0A366L7X9"/>
<dbReference type="Gene3D" id="2.170.130.10">
    <property type="entry name" value="TonB-dependent receptor, plug domain"/>
    <property type="match status" value="1"/>
</dbReference>
<evidence type="ECO:0000256" key="2">
    <source>
        <dbReference type="PROSITE-ProRule" id="PRU01360"/>
    </source>
</evidence>
<evidence type="ECO:0000313" key="5">
    <source>
        <dbReference type="Proteomes" id="UP000252081"/>
    </source>
</evidence>
<dbReference type="PANTHER" id="PTHR30069">
    <property type="entry name" value="TONB-DEPENDENT OUTER MEMBRANE RECEPTOR"/>
    <property type="match status" value="1"/>
</dbReference>
<dbReference type="Pfam" id="PF07715">
    <property type="entry name" value="Plug"/>
    <property type="match status" value="1"/>
</dbReference>
<dbReference type="SUPFAM" id="SSF49464">
    <property type="entry name" value="Carboxypeptidase regulatory domain-like"/>
    <property type="match status" value="1"/>
</dbReference>
<sequence>MKRILFSYGGFVRIGGSLLQKTFLKRKLLSFILTSITLFLLSFQLSAQEQATVTGTVTDEKGETVIGASVKVKGTNTGVTTDGNGKFKIQVADKNATLIFIYVGYVNQEVALAGRAQVNVKLKPSDNDLTEVVVVGYNTQKKEAITGAISSISSKDLEKVHGGSTVSTGLAGKLPGVSFRMPDGRPGSSANIQVRNMGNPLYVIDGIQQDAGQFNNISPNDIETISVLKDASAAIYGSRAANGVILVTTKRGKNDTRNTFSVDAYTGWQNWVRFPETTDAYQWMLGKATAELNQNGKTDITPAELEKWKAGTEYGYQSQNWRDIIIAPNAPQSSVNLSASGGSDKVNYYFSATRLDQKGVYGTAREFDFNRTNIQSNIEAKITNRFKVGMLINGRIESRDQPGVPGGDDYFAARFALLRNRPTEQAYANGNPDYPNDIGHNTEQFAVQSKALTGYWKSDWRVLQTNLSASYDTPIKGLEIKGLYSYYIADNVINGHEYTYNVYTYHPETGIYEQKVGSSNPYRERRNEKIYTNTYQVQANYNRTFGKHTIGGVLVAERLDRFRTYTFQHAVPQTNILPVLQFADMDGQDFADIQEEEARVGYVARLNYNYNNKYYLELSGRRDASWKFAPDRRVGYFPSASIGWRITQEKFMKSLLGESTILNDLKLRASYGQLGDDDLRLNPFQEARLDPYAYIPGYRYNQGSVILDGKNITTSRDKGPIINNLTWLTSKITDIGLDFSMFNSKLSGTADYFYRKRTGLPNLKNDVVAPIELGYSLSPENIESDAQFGAEFALNYRDKIGEFNYNVGGNISISRRKFLDQYKPRYGNSWDYYRNSYNQRYTDIFWGYEVTGQFQNIDEINNYKVNIDGQGNRSLLPGDLIYKDQNGDGIINDLDQRPIGYTTTGQPNVMFGFTIGGSYKNFDFTADFSGGSMYSWNQNWEQRWAFQNTGALLQSFADDSWHRTNPYDLNSAWIPGKYPALRFNDGGHSNYNKNSTFWLHNVRYLRARTLEIGYTIPKRWAEKIKIQNARVYVNGYNLFSLDNLSDYGVDPEIADDNGLQYPQNKFFNIGIKLTL</sequence>
<keyword evidence="2" id="KW-0472">Membrane</keyword>
<keyword evidence="1" id="KW-0732">Signal</keyword>
<name>A0A366L7X9_9SPHI</name>
<protein>
    <submittedName>
        <fullName evidence="4">SusC/RagA family TonB-linked outer membrane protein</fullName>
    </submittedName>
</protein>
<dbReference type="InterPro" id="IPR023997">
    <property type="entry name" value="TonB-dep_OMP_SusC/RagA_CS"/>
</dbReference>
<organism evidence="4 5">
    <name type="scientific">Pedobacter miscanthi</name>
    <dbReference type="NCBI Taxonomy" id="2259170"/>
    <lineage>
        <taxon>Bacteria</taxon>
        <taxon>Pseudomonadati</taxon>
        <taxon>Bacteroidota</taxon>
        <taxon>Sphingobacteriia</taxon>
        <taxon>Sphingobacteriales</taxon>
        <taxon>Sphingobacteriaceae</taxon>
        <taxon>Pedobacter</taxon>
    </lineage>
</organism>
<gene>
    <name evidence="4" type="ORF">DRW42_05880</name>
</gene>
<dbReference type="GO" id="GO:0015344">
    <property type="term" value="F:siderophore uptake transmembrane transporter activity"/>
    <property type="evidence" value="ECO:0007669"/>
    <property type="project" value="TreeGrafter"/>
</dbReference>
<dbReference type="GO" id="GO:0044718">
    <property type="term" value="P:siderophore transmembrane transport"/>
    <property type="evidence" value="ECO:0007669"/>
    <property type="project" value="TreeGrafter"/>
</dbReference>
<comment type="subcellular location">
    <subcellularLocation>
        <location evidence="2">Cell outer membrane</location>
        <topology evidence="2">Multi-pass membrane protein</topology>
    </subcellularLocation>
</comment>
<proteinExistence type="inferred from homology"/>
<dbReference type="InterPro" id="IPR037066">
    <property type="entry name" value="Plug_dom_sf"/>
</dbReference>
<evidence type="ECO:0000256" key="1">
    <source>
        <dbReference type="ARBA" id="ARBA00022729"/>
    </source>
</evidence>
<dbReference type="Pfam" id="PF13715">
    <property type="entry name" value="CarbopepD_reg_2"/>
    <property type="match status" value="1"/>
</dbReference>
<dbReference type="NCBIfam" id="TIGR04057">
    <property type="entry name" value="SusC_RagA_signa"/>
    <property type="match status" value="1"/>
</dbReference>
<keyword evidence="2" id="KW-1134">Transmembrane beta strand</keyword>
<dbReference type="EMBL" id="QNQU01000004">
    <property type="protein sequence ID" value="RBQ09966.1"/>
    <property type="molecule type" value="Genomic_DNA"/>
</dbReference>
<dbReference type="InterPro" id="IPR012910">
    <property type="entry name" value="Plug_dom"/>
</dbReference>
<feature type="domain" description="TonB-dependent receptor plug" evidence="3">
    <location>
        <begin position="142"/>
        <end position="244"/>
    </location>
</feature>
<keyword evidence="2" id="KW-0812">Transmembrane</keyword>
<comment type="similarity">
    <text evidence="2">Belongs to the TonB-dependent receptor family.</text>
</comment>
<dbReference type="InterPro" id="IPR008969">
    <property type="entry name" value="CarboxyPept-like_regulatory"/>
</dbReference>
<dbReference type="SUPFAM" id="SSF56935">
    <property type="entry name" value="Porins"/>
    <property type="match status" value="1"/>
</dbReference>
<dbReference type="RefSeq" id="WP_113947901.1">
    <property type="nucleotide sequence ID" value="NZ_QNQU01000004.1"/>
</dbReference>
<dbReference type="InterPro" id="IPR023996">
    <property type="entry name" value="TonB-dep_OMP_SusC/RagA"/>
</dbReference>
<evidence type="ECO:0000313" key="4">
    <source>
        <dbReference type="EMBL" id="RBQ09966.1"/>
    </source>
</evidence>
<dbReference type="GO" id="GO:0009279">
    <property type="term" value="C:cell outer membrane"/>
    <property type="evidence" value="ECO:0007669"/>
    <property type="project" value="UniProtKB-SubCell"/>
</dbReference>
<keyword evidence="5" id="KW-1185">Reference proteome</keyword>
<reference evidence="4 5" key="1">
    <citation type="submission" date="2018-07" db="EMBL/GenBank/DDBJ databases">
        <title>A draft genome of a endophytic bacteria, a new species of Pedobacter.</title>
        <authorList>
            <person name="Zhang Z.D."/>
            <person name="Chen Z.J."/>
        </authorList>
    </citation>
    <scope>NUCLEOTIDE SEQUENCE [LARGE SCALE GENOMIC DNA]</scope>
    <source>
        <strain evidence="4 5">RS10</strain>
    </source>
</reference>
<dbReference type="PANTHER" id="PTHR30069:SF29">
    <property type="entry name" value="HEMOGLOBIN AND HEMOGLOBIN-HAPTOGLOBIN-BINDING PROTEIN 1-RELATED"/>
    <property type="match status" value="1"/>
</dbReference>
<evidence type="ECO:0000259" key="3">
    <source>
        <dbReference type="Pfam" id="PF07715"/>
    </source>
</evidence>
<dbReference type="NCBIfam" id="TIGR04056">
    <property type="entry name" value="OMP_RagA_SusC"/>
    <property type="match status" value="1"/>
</dbReference>
<dbReference type="InterPro" id="IPR039426">
    <property type="entry name" value="TonB-dep_rcpt-like"/>
</dbReference>
<keyword evidence="2" id="KW-0998">Cell outer membrane</keyword>
<dbReference type="Proteomes" id="UP000252081">
    <property type="component" value="Unassembled WGS sequence"/>
</dbReference>
<dbReference type="Gene3D" id="2.60.40.1120">
    <property type="entry name" value="Carboxypeptidase-like, regulatory domain"/>
    <property type="match status" value="1"/>
</dbReference>
<dbReference type="PROSITE" id="PS52016">
    <property type="entry name" value="TONB_DEPENDENT_REC_3"/>
    <property type="match status" value="1"/>
</dbReference>